<protein>
    <submittedName>
        <fullName evidence="2">Uncharacterized protein</fullName>
    </submittedName>
</protein>
<feature type="region of interest" description="Disordered" evidence="1">
    <location>
        <begin position="102"/>
        <end position="145"/>
    </location>
</feature>
<name>A0A388L7G5_CHABU</name>
<reference evidence="2 3" key="1">
    <citation type="journal article" date="2018" name="Cell">
        <title>The Chara Genome: Secondary Complexity and Implications for Plant Terrestrialization.</title>
        <authorList>
            <person name="Nishiyama T."/>
            <person name="Sakayama H."/>
            <person name="Vries J.D."/>
            <person name="Buschmann H."/>
            <person name="Saint-Marcoux D."/>
            <person name="Ullrich K.K."/>
            <person name="Haas F.B."/>
            <person name="Vanderstraeten L."/>
            <person name="Becker D."/>
            <person name="Lang D."/>
            <person name="Vosolsobe S."/>
            <person name="Rombauts S."/>
            <person name="Wilhelmsson P.K.I."/>
            <person name="Janitza P."/>
            <person name="Kern R."/>
            <person name="Heyl A."/>
            <person name="Rumpler F."/>
            <person name="Villalobos L.I.A.C."/>
            <person name="Clay J.M."/>
            <person name="Skokan R."/>
            <person name="Toyoda A."/>
            <person name="Suzuki Y."/>
            <person name="Kagoshima H."/>
            <person name="Schijlen E."/>
            <person name="Tajeshwar N."/>
            <person name="Catarino B."/>
            <person name="Hetherington A.J."/>
            <person name="Saltykova A."/>
            <person name="Bonnot C."/>
            <person name="Breuninger H."/>
            <person name="Symeonidi A."/>
            <person name="Radhakrishnan G.V."/>
            <person name="Van Nieuwerburgh F."/>
            <person name="Deforce D."/>
            <person name="Chang C."/>
            <person name="Karol K.G."/>
            <person name="Hedrich R."/>
            <person name="Ulvskov P."/>
            <person name="Glockner G."/>
            <person name="Delwiche C.F."/>
            <person name="Petrasek J."/>
            <person name="Van de Peer Y."/>
            <person name="Friml J."/>
            <person name="Beilby M."/>
            <person name="Dolan L."/>
            <person name="Kohara Y."/>
            <person name="Sugano S."/>
            <person name="Fujiyama A."/>
            <person name="Delaux P.-M."/>
            <person name="Quint M."/>
            <person name="TheiBen G."/>
            <person name="Hagemann M."/>
            <person name="Harholt J."/>
            <person name="Dunand C."/>
            <person name="Zachgo S."/>
            <person name="Langdale J."/>
            <person name="Maumus F."/>
            <person name="Straeten D.V.D."/>
            <person name="Gould S.B."/>
            <person name="Rensing S.A."/>
        </authorList>
    </citation>
    <scope>NUCLEOTIDE SEQUENCE [LARGE SCALE GENOMIC DNA]</scope>
    <source>
        <strain evidence="2 3">S276</strain>
    </source>
</reference>
<dbReference type="Gramene" id="GBG78182">
    <property type="protein sequence ID" value="GBG78182"/>
    <property type="gene ID" value="CBR_g26215"/>
</dbReference>
<dbReference type="AlphaFoldDB" id="A0A388L7G5"/>
<keyword evidence="3" id="KW-1185">Reference proteome</keyword>
<comment type="caution">
    <text evidence="2">The sequence shown here is derived from an EMBL/GenBank/DDBJ whole genome shotgun (WGS) entry which is preliminary data.</text>
</comment>
<evidence type="ECO:0000256" key="1">
    <source>
        <dbReference type="SAM" id="MobiDB-lite"/>
    </source>
</evidence>
<proteinExistence type="predicted"/>
<feature type="compositionally biased region" description="Basic and acidic residues" evidence="1">
    <location>
        <begin position="102"/>
        <end position="129"/>
    </location>
</feature>
<dbReference type="EMBL" id="BFEA01000288">
    <property type="protein sequence ID" value="GBG78182.1"/>
    <property type="molecule type" value="Genomic_DNA"/>
</dbReference>
<sequence>MSGRTGWNSWGHRKTNGENELLTLVREIAFDNREMREARRLENERRHREEQKRMLREADAKRAEEMAQKEAEKEARLAKMINDKIKEIDSKCEEDNKKIWEKLGKGKEAEKAEGDKAAANGENKKRGQDEITGTATVPPPTSRQRVNEVGALDAGLLLMNLDTV</sequence>
<organism evidence="2 3">
    <name type="scientific">Chara braunii</name>
    <name type="common">Braun's stonewort</name>
    <dbReference type="NCBI Taxonomy" id="69332"/>
    <lineage>
        <taxon>Eukaryota</taxon>
        <taxon>Viridiplantae</taxon>
        <taxon>Streptophyta</taxon>
        <taxon>Charophyceae</taxon>
        <taxon>Charales</taxon>
        <taxon>Characeae</taxon>
        <taxon>Chara</taxon>
    </lineage>
</organism>
<dbReference type="Proteomes" id="UP000265515">
    <property type="component" value="Unassembled WGS sequence"/>
</dbReference>
<evidence type="ECO:0000313" key="3">
    <source>
        <dbReference type="Proteomes" id="UP000265515"/>
    </source>
</evidence>
<accession>A0A388L7G5</accession>
<evidence type="ECO:0000313" key="2">
    <source>
        <dbReference type="EMBL" id="GBG78182.1"/>
    </source>
</evidence>
<gene>
    <name evidence="2" type="ORF">CBR_g26215</name>
</gene>
<feature type="region of interest" description="Disordered" evidence="1">
    <location>
        <begin position="40"/>
        <end position="71"/>
    </location>
</feature>